<evidence type="ECO:0000256" key="5">
    <source>
        <dbReference type="ARBA" id="ARBA00030755"/>
    </source>
</evidence>
<dbReference type="PROSITE" id="PS00099">
    <property type="entry name" value="THIOLASE_3"/>
    <property type="match status" value="1"/>
</dbReference>
<dbReference type="EC" id="2.3.1.9" evidence="2"/>
<dbReference type="Gene3D" id="3.40.47.10">
    <property type="match status" value="2"/>
</dbReference>
<dbReference type="PANTHER" id="PTHR18919">
    <property type="entry name" value="ACETYL-COA C-ACYLTRANSFERASE"/>
    <property type="match status" value="1"/>
</dbReference>
<dbReference type="AlphaFoldDB" id="A0A7Y9EWP3"/>
<feature type="active site" description="Acyl-thioester intermediate" evidence="7">
    <location>
        <position position="92"/>
    </location>
</feature>
<dbReference type="InterPro" id="IPR016039">
    <property type="entry name" value="Thiolase-like"/>
</dbReference>
<dbReference type="InterPro" id="IPR020616">
    <property type="entry name" value="Thiolase_N"/>
</dbReference>
<keyword evidence="12" id="KW-1185">Reference proteome</keyword>
<evidence type="ECO:0000256" key="2">
    <source>
        <dbReference type="ARBA" id="ARBA00012705"/>
    </source>
</evidence>
<gene>
    <name evidence="11" type="ORF">BKA02_002221</name>
</gene>
<dbReference type="NCBIfam" id="TIGR01930">
    <property type="entry name" value="AcCoA-C-Actrans"/>
    <property type="match status" value="1"/>
</dbReference>
<evidence type="ECO:0000313" key="12">
    <source>
        <dbReference type="Proteomes" id="UP000552045"/>
    </source>
</evidence>
<reference evidence="11 12" key="1">
    <citation type="submission" date="2020-07" db="EMBL/GenBank/DDBJ databases">
        <title>Sequencing the genomes of 1000 actinobacteria strains.</title>
        <authorList>
            <person name="Klenk H.-P."/>
        </authorList>
    </citation>
    <scope>NUCLEOTIDE SEQUENCE [LARGE SCALE GENOMIC DNA]</scope>
    <source>
        <strain evidence="11 12">DSM 22185</strain>
    </source>
</reference>
<accession>A0A7Y9EWP3</accession>
<dbReference type="SUPFAM" id="SSF53901">
    <property type="entry name" value="Thiolase-like"/>
    <property type="match status" value="2"/>
</dbReference>
<evidence type="ECO:0000256" key="4">
    <source>
        <dbReference type="ARBA" id="ARBA00023315"/>
    </source>
</evidence>
<evidence type="ECO:0000256" key="1">
    <source>
        <dbReference type="ARBA" id="ARBA00010982"/>
    </source>
</evidence>
<keyword evidence="3 8" id="KW-0808">Transferase</keyword>
<evidence type="ECO:0000259" key="10">
    <source>
        <dbReference type="Pfam" id="PF02803"/>
    </source>
</evidence>
<comment type="similarity">
    <text evidence="1 8">Belongs to the thiolase-like superfamily. Thiolase family.</text>
</comment>
<dbReference type="PROSITE" id="PS00737">
    <property type="entry name" value="THIOLASE_2"/>
    <property type="match status" value="1"/>
</dbReference>
<evidence type="ECO:0000256" key="6">
    <source>
        <dbReference type="ARBA" id="ARBA00040529"/>
    </source>
</evidence>
<dbReference type="InterPro" id="IPR002155">
    <property type="entry name" value="Thiolase"/>
</dbReference>
<dbReference type="CDD" id="cd00751">
    <property type="entry name" value="thiolase"/>
    <property type="match status" value="1"/>
</dbReference>
<dbReference type="PIRSF" id="PIRSF000429">
    <property type="entry name" value="Ac-CoA_Ac_transf"/>
    <property type="match status" value="1"/>
</dbReference>
<sequence length="396" mass="40445">MTSPSEDIVIVAAARTPQGRLKGQLAPFTAPQLGALAIRGALDMGGVDAGAIDAVIVGQVLAAGSGQNAARQAAVGAGIGWDVPAHSVNKVCLSGLTAIIDAARMIRTGDALTVVAAGMESMTRAPHLLMGSRDGWAYGSIEVLDHMAFDGLTDAYDQESMGASTERHNPRFEVTREQQDAVAARSHQRAAAAAREGVFEAEIVPVTVPQRKGDPIVVTADEGVRPDTTPETLAKLRPAFAEGGTITAGNSSQISDGASAVIVTTRANAEAQGWEVLAALGASGQTAGPDNSLQAQPAQAIRAALEKQGIGAEELDLVEINEAFGAVVERSQRELGLSHDVVNIHGGGIAMGHPIGVSGNRLVVHAAHELARRGSGTAVVSLCGGGGQGDALILTR</sequence>
<dbReference type="GO" id="GO:0003985">
    <property type="term" value="F:acetyl-CoA C-acetyltransferase activity"/>
    <property type="evidence" value="ECO:0007669"/>
    <property type="project" value="UniProtKB-EC"/>
</dbReference>
<dbReference type="Proteomes" id="UP000552045">
    <property type="component" value="Unassembled WGS sequence"/>
</dbReference>
<dbReference type="RefSeq" id="WP_179434054.1">
    <property type="nucleotide sequence ID" value="NZ_BAABLC010000002.1"/>
</dbReference>
<feature type="domain" description="Thiolase C-terminal" evidence="10">
    <location>
        <begin position="276"/>
        <end position="395"/>
    </location>
</feature>
<dbReference type="Pfam" id="PF00108">
    <property type="entry name" value="Thiolase_N"/>
    <property type="match status" value="1"/>
</dbReference>
<keyword evidence="4 8" id="KW-0012">Acyltransferase</keyword>
<name>A0A7Y9EWP3_9MICO</name>
<evidence type="ECO:0000256" key="3">
    <source>
        <dbReference type="ARBA" id="ARBA00022679"/>
    </source>
</evidence>
<proteinExistence type="inferred from homology"/>
<dbReference type="EMBL" id="JACCBH010000001">
    <property type="protein sequence ID" value="NYD55166.1"/>
    <property type="molecule type" value="Genomic_DNA"/>
</dbReference>
<dbReference type="InterPro" id="IPR020617">
    <property type="entry name" value="Thiolase_C"/>
</dbReference>
<evidence type="ECO:0000256" key="8">
    <source>
        <dbReference type="RuleBase" id="RU003557"/>
    </source>
</evidence>
<dbReference type="InterPro" id="IPR020615">
    <property type="entry name" value="Thiolase_acyl_enz_int_AS"/>
</dbReference>
<protein>
    <recommendedName>
        <fullName evidence="6">Probable acetyl-CoA acetyltransferase</fullName>
        <ecNumber evidence="2">2.3.1.9</ecNumber>
    </recommendedName>
    <alternativeName>
        <fullName evidence="5">Acetoacetyl-CoA thiolase</fullName>
    </alternativeName>
</protein>
<dbReference type="PANTHER" id="PTHR18919:SF107">
    <property type="entry name" value="ACETYL-COA ACETYLTRANSFERASE, CYTOSOLIC"/>
    <property type="match status" value="1"/>
</dbReference>
<feature type="active site" description="Proton acceptor" evidence="7">
    <location>
        <position position="353"/>
    </location>
</feature>
<comment type="caution">
    <text evidence="11">The sequence shown here is derived from an EMBL/GenBank/DDBJ whole genome shotgun (WGS) entry which is preliminary data.</text>
</comment>
<evidence type="ECO:0000256" key="7">
    <source>
        <dbReference type="PIRSR" id="PIRSR000429-1"/>
    </source>
</evidence>
<organism evidence="11 12">
    <name type="scientific">Microbacterium pseudoresistens</name>
    <dbReference type="NCBI Taxonomy" id="640634"/>
    <lineage>
        <taxon>Bacteria</taxon>
        <taxon>Bacillati</taxon>
        <taxon>Actinomycetota</taxon>
        <taxon>Actinomycetes</taxon>
        <taxon>Micrococcales</taxon>
        <taxon>Microbacteriaceae</taxon>
        <taxon>Microbacterium</taxon>
    </lineage>
</organism>
<dbReference type="InterPro" id="IPR020613">
    <property type="entry name" value="Thiolase_CS"/>
</dbReference>
<feature type="active site" description="Proton acceptor" evidence="7">
    <location>
        <position position="383"/>
    </location>
</feature>
<dbReference type="PROSITE" id="PS00098">
    <property type="entry name" value="THIOLASE_1"/>
    <property type="match status" value="1"/>
</dbReference>
<dbReference type="Pfam" id="PF02803">
    <property type="entry name" value="Thiolase_C"/>
    <property type="match status" value="1"/>
</dbReference>
<evidence type="ECO:0000313" key="11">
    <source>
        <dbReference type="EMBL" id="NYD55166.1"/>
    </source>
</evidence>
<feature type="domain" description="Thiolase N-terminal" evidence="9">
    <location>
        <begin position="8"/>
        <end position="266"/>
    </location>
</feature>
<dbReference type="InterPro" id="IPR020610">
    <property type="entry name" value="Thiolase_AS"/>
</dbReference>
<evidence type="ECO:0000259" key="9">
    <source>
        <dbReference type="Pfam" id="PF00108"/>
    </source>
</evidence>